<dbReference type="AlphaFoldDB" id="A0ABC8UEF9"/>
<dbReference type="EMBL" id="CAUOFW020007358">
    <property type="protein sequence ID" value="CAK9178905.1"/>
    <property type="molecule type" value="Genomic_DNA"/>
</dbReference>
<comment type="caution">
    <text evidence="2">The sequence shown here is derived from an EMBL/GenBank/DDBJ whole genome shotgun (WGS) entry which is preliminary data.</text>
</comment>
<dbReference type="Proteomes" id="UP001642360">
    <property type="component" value="Unassembled WGS sequence"/>
</dbReference>
<reference evidence="2 3" key="1">
    <citation type="submission" date="2024-02" db="EMBL/GenBank/DDBJ databases">
        <authorList>
            <person name="Vignale AGUSTIN F."/>
            <person name="Sosa J E."/>
            <person name="Modenutti C."/>
        </authorList>
    </citation>
    <scope>NUCLEOTIDE SEQUENCE [LARGE SCALE GENOMIC DNA]</scope>
</reference>
<sequence length="100" mass="10927">MLLIHCSSILKFQELEPPEAEESHSASTTPPTNQIIRPASPSPHHQREQSDHQTSARDQAQAVNSSPVQSTNRQSTPVQCSPLAATPLCLVMKLCVIVFD</sequence>
<feature type="region of interest" description="Disordered" evidence="1">
    <location>
        <begin position="14"/>
        <end position="79"/>
    </location>
</feature>
<keyword evidence="3" id="KW-1185">Reference proteome</keyword>
<evidence type="ECO:0000313" key="3">
    <source>
        <dbReference type="Proteomes" id="UP001642360"/>
    </source>
</evidence>
<evidence type="ECO:0000313" key="2">
    <source>
        <dbReference type="EMBL" id="CAK9178905.1"/>
    </source>
</evidence>
<protein>
    <submittedName>
        <fullName evidence="2">Uncharacterized protein</fullName>
    </submittedName>
</protein>
<proteinExistence type="predicted"/>
<accession>A0ABC8UEF9</accession>
<organism evidence="2 3">
    <name type="scientific">Ilex paraguariensis</name>
    <name type="common">yerba mate</name>
    <dbReference type="NCBI Taxonomy" id="185542"/>
    <lineage>
        <taxon>Eukaryota</taxon>
        <taxon>Viridiplantae</taxon>
        <taxon>Streptophyta</taxon>
        <taxon>Embryophyta</taxon>
        <taxon>Tracheophyta</taxon>
        <taxon>Spermatophyta</taxon>
        <taxon>Magnoliopsida</taxon>
        <taxon>eudicotyledons</taxon>
        <taxon>Gunneridae</taxon>
        <taxon>Pentapetalae</taxon>
        <taxon>asterids</taxon>
        <taxon>campanulids</taxon>
        <taxon>Aquifoliales</taxon>
        <taxon>Aquifoliaceae</taxon>
        <taxon>Ilex</taxon>
    </lineage>
</organism>
<feature type="compositionally biased region" description="Polar residues" evidence="1">
    <location>
        <begin position="56"/>
        <end position="79"/>
    </location>
</feature>
<evidence type="ECO:0000256" key="1">
    <source>
        <dbReference type="SAM" id="MobiDB-lite"/>
    </source>
</evidence>
<name>A0ABC8UEF9_9AQUA</name>
<feature type="compositionally biased region" description="Basic and acidic residues" evidence="1">
    <location>
        <begin position="45"/>
        <end position="55"/>
    </location>
</feature>
<gene>
    <name evidence="2" type="ORF">ILEXP_LOCUS48836</name>
</gene>